<feature type="transmembrane region" description="Helical" evidence="6">
    <location>
        <begin position="45"/>
        <end position="65"/>
    </location>
</feature>
<comment type="caution">
    <text evidence="7">The sequence shown here is derived from an EMBL/GenBank/DDBJ whole genome shotgun (WGS) entry which is preliminary data.</text>
</comment>
<feature type="transmembrane region" description="Helical" evidence="6">
    <location>
        <begin position="12"/>
        <end position="33"/>
    </location>
</feature>
<keyword evidence="8" id="KW-1185">Reference proteome</keyword>
<keyword evidence="4 6" id="KW-1133">Transmembrane helix</keyword>
<dbReference type="Pfam" id="PF01943">
    <property type="entry name" value="Polysacc_synt"/>
    <property type="match status" value="1"/>
</dbReference>
<evidence type="ECO:0000256" key="4">
    <source>
        <dbReference type="ARBA" id="ARBA00022989"/>
    </source>
</evidence>
<dbReference type="AlphaFoldDB" id="A0A512AVR6"/>
<feature type="transmembrane region" description="Helical" evidence="6">
    <location>
        <begin position="471"/>
        <end position="491"/>
    </location>
</feature>
<evidence type="ECO:0000256" key="1">
    <source>
        <dbReference type="ARBA" id="ARBA00004651"/>
    </source>
</evidence>
<evidence type="ECO:0000256" key="2">
    <source>
        <dbReference type="ARBA" id="ARBA00022475"/>
    </source>
</evidence>
<feature type="transmembrane region" description="Helical" evidence="6">
    <location>
        <begin position="155"/>
        <end position="177"/>
    </location>
</feature>
<feature type="transmembrane region" description="Helical" evidence="6">
    <location>
        <begin position="388"/>
        <end position="411"/>
    </location>
</feature>
<feature type="transmembrane region" description="Helical" evidence="6">
    <location>
        <begin position="417"/>
        <end position="435"/>
    </location>
</feature>
<feature type="transmembrane region" description="Helical" evidence="6">
    <location>
        <begin position="197"/>
        <end position="217"/>
    </location>
</feature>
<feature type="transmembrane region" description="Helical" evidence="6">
    <location>
        <begin position="319"/>
        <end position="341"/>
    </location>
</feature>
<evidence type="ECO:0000313" key="7">
    <source>
        <dbReference type="EMBL" id="GEO03804.1"/>
    </source>
</evidence>
<reference evidence="7 8" key="1">
    <citation type="submission" date="2019-07" db="EMBL/GenBank/DDBJ databases">
        <title>Whole genome shotgun sequence of Adhaeribacter aerolatus NBRC 106133.</title>
        <authorList>
            <person name="Hosoyama A."/>
            <person name="Uohara A."/>
            <person name="Ohji S."/>
            <person name="Ichikawa N."/>
        </authorList>
    </citation>
    <scope>NUCLEOTIDE SEQUENCE [LARGE SCALE GENOMIC DNA]</scope>
    <source>
        <strain evidence="7 8">NBRC 106133</strain>
    </source>
</reference>
<evidence type="ECO:0000256" key="6">
    <source>
        <dbReference type="SAM" id="Phobius"/>
    </source>
</evidence>
<dbReference type="RefSeq" id="WP_146896544.1">
    <property type="nucleotide sequence ID" value="NZ_BJYS01000008.1"/>
</dbReference>
<evidence type="ECO:0000313" key="8">
    <source>
        <dbReference type="Proteomes" id="UP000321532"/>
    </source>
</evidence>
<dbReference type="InterPro" id="IPR050833">
    <property type="entry name" value="Poly_Biosynth_Transport"/>
</dbReference>
<name>A0A512AVR6_9BACT</name>
<dbReference type="InterPro" id="IPR002797">
    <property type="entry name" value="Polysacc_synth"/>
</dbReference>
<proteinExistence type="predicted"/>
<feature type="transmembrane region" description="Helical" evidence="6">
    <location>
        <begin position="447"/>
        <end position="465"/>
    </location>
</feature>
<dbReference type="GO" id="GO:0005886">
    <property type="term" value="C:plasma membrane"/>
    <property type="evidence" value="ECO:0007669"/>
    <property type="project" value="UniProtKB-SubCell"/>
</dbReference>
<feature type="transmembrane region" description="Helical" evidence="6">
    <location>
        <begin position="86"/>
        <end position="108"/>
    </location>
</feature>
<keyword evidence="2" id="KW-1003">Cell membrane</keyword>
<gene>
    <name evidence="7" type="ORF">AAE02nite_14680</name>
</gene>
<feature type="transmembrane region" description="Helical" evidence="6">
    <location>
        <begin position="120"/>
        <end position="143"/>
    </location>
</feature>
<dbReference type="PANTHER" id="PTHR30250">
    <property type="entry name" value="PST FAMILY PREDICTED COLANIC ACID TRANSPORTER"/>
    <property type="match status" value="1"/>
</dbReference>
<feature type="transmembrane region" description="Helical" evidence="6">
    <location>
        <begin position="238"/>
        <end position="260"/>
    </location>
</feature>
<dbReference type="Proteomes" id="UP000321532">
    <property type="component" value="Unassembled WGS sequence"/>
</dbReference>
<keyword evidence="3 6" id="KW-0812">Transmembrane</keyword>
<dbReference type="PANTHER" id="PTHR30250:SF11">
    <property type="entry name" value="O-ANTIGEN TRANSPORTER-RELATED"/>
    <property type="match status" value="1"/>
</dbReference>
<protein>
    <submittedName>
        <fullName evidence="7">Polysaccharide biosynthesis protein</fullName>
    </submittedName>
</protein>
<feature type="transmembrane region" description="Helical" evidence="6">
    <location>
        <begin position="280"/>
        <end position="298"/>
    </location>
</feature>
<sequence>MSSVAKKLVGQTAAYGISSIVGRLLNFLLFFAIHSKVFGPEKYGIIGSLYAYVGFFNVLYTMGLETAFFRFANRAEVNFQALYNKVLSFIIFTSLAFTACILIFINPIAEVIDFPDQQLYISWLAIILAVDAITAIPFARLRLENKAIKFASLKMANIFITIGANIFFFWFCHGIYFGEFLPDLKPLVSKIYVPEWGVGYIFLINLVANLLLIPMLWREFRGFRFKLDLTFMKPLLRYGYPLMIMGFAGMVNELIDRILLLEFLPENFYPNLSTKGAVGVYNGCYKLAMFMTLAVQAFRYAGEPFFFSQAKEKNSPATFALVMKWFVLICTFIFLFVSINLEDFKLLIRDPEYYQGLGIVPILLLANLFLGVYYNLSIWFKLTDKTQIGTYISFGGAAITIILNILLIPVLGYMGSAWATLACYFSMAVACYILGQKYYPIPYPVGAITGYLVVAVLLVLAALYIPIANSVWRHLFHLVLCAAFLLLVLVVEKPKFSLKR</sequence>
<keyword evidence="5 6" id="KW-0472">Membrane</keyword>
<comment type="subcellular location">
    <subcellularLocation>
        <location evidence="1">Cell membrane</location>
        <topology evidence="1">Multi-pass membrane protein</topology>
    </subcellularLocation>
</comment>
<dbReference type="EMBL" id="BJYS01000008">
    <property type="protein sequence ID" value="GEO03804.1"/>
    <property type="molecule type" value="Genomic_DNA"/>
</dbReference>
<organism evidence="7 8">
    <name type="scientific">Adhaeribacter aerolatus</name>
    <dbReference type="NCBI Taxonomy" id="670289"/>
    <lineage>
        <taxon>Bacteria</taxon>
        <taxon>Pseudomonadati</taxon>
        <taxon>Bacteroidota</taxon>
        <taxon>Cytophagia</taxon>
        <taxon>Cytophagales</taxon>
        <taxon>Hymenobacteraceae</taxon>
        <taxon>Adhaeribacter</taxon>
    </lineage>
</organism>
<evidence type="ECO:0000256" key="3">
    <source>
        <dbReference type="ARBA" id="ARBA00022692"/>
    </source>
</evidence>
<accession>A0A512AVR6</accession>
<evidence type="ECO:0000256" key="5">
    <source>
        <dbReference type="ARBA" id="ARBA00023136"/>
    </source>
</evidence>
<feature type="transmembrane region" description="Helical" evidence="6">
    <location>
        <begin position="353"/>
        <end position="376"/>
    </location>
</feature>
<dbReference type="OrthoDB" id="9814608at2"/>